<evidence type="ECO:0000313" key="3">
    <source>
        <dbReference type="EMBL" id="NKI90926.1"/>
    </source>
</evidence>
<reference evidence="3 4" key="1">
    <citation type="submission" date="2020-03" db="EMBL/GenBank/DDBJ databases">
        <title>Genomic Encyclopedia of Type Strains, Phase IV (KMG-V): Genome sequencing to study the core and pangenomes of soil and plant-associated prokaryotes.</title>
        <authorList>
            <person name="Whitman W."/>
        </authorList>
    </citation>
    <scope>NUCLEOTIDE SEQUENCE [LARGE SCALE GENOMIC DNA]</scope>
    <source>
        <strain evidence="3 4">1B</strain>
    </source>
</reference>
<protein>
    <recommendedName>
        <fullName evidence="5">CcmD family protein</fullName>
    </recommendedName>
</protein>
<keyword evidence="2" id="KW-0732">Signal</keyword>
<dbReference type="Proteomes" id="UP000717634">
    <property type="component" value="Unassembled WGS sequence"/>
</dbReference>
<evidence type="ECO:0000256" key="1">
    <source>
        <dbReference type="SAM" id="Phobius"/>
    </source>
</evidence>
<feature type="signal peptide" evidence="2">
    <location>
        <begin position="1"/>
        <end position="20"/>
    </location>
</feature>
<sequence>MKKNLFALLAALLTALPALACPLCAKNQPKGFANITHGAGPGGPFDYVMLYGSIVVVVLTMGLFVRFLLRPEGHRNQARRKHLSFT</sequence>
<feature type="chain" id="PRO_5047111476" description="CcmD family protein" evidence="2">
    <location>
        <begin position="21"/>
        <end position="86"/>
    </location>
</feature>
<organism evidence="3 4">
    <name type="scientific">Hymenobacter artigasi</name>
    <dbReference type="NCBI Taxonomy" id="2719616"/>
    <lineage>
        <taxon>Bacteria</taxon>
        <taxon>Pseudomonadati</taxon>
        <taxon>Bacteroidota</taxon>
        <taxon>Cytophagia</taxon>
        <taxon>Cytophagales</taxon>
        <taxon>Hymenobacteraceae</taxon>
        <taxon>Hymenobacter</taxon>
    </lineage>
</organism>
<evidence type="ECO:0000256" key="2">
    <source>
        <dbReference type="SAM" id="SignalP"/>
    </source>
</evidence>
<dbReference type="RefSeq" id="WP_168674512.1">
    <property type="nucleotide sequence ID" value="NZ_JAAVTK010000012.1"/>
</dbReference>
<keyword evidence="1" id="KW-0812">Transmembrane</keyword>
<name>A0ABX1HPJ4_9BACT</name>
<keyword evidence="1" id="KW-0472">Membrane</keyword>
<feature type="transmembrane region" description="Helical" evidence="1">
    <location>
        <begin position="48"/>
        <end position="69"/>
    </location>
</feature>
<accession>A0ABX1HPJ4</accession>
<keyword evidence="1" id="KW-1133">Transmembrane helix</keyword>
<dbReference type="EMBL" id="JAAVTK010000012">
    <property type="protein sequence ID" value="NKI90926.1"/>
    <property type="molecule type" value="Genomic_DNA"/>
</dbReference>
<evidence type="ECO:0000313" key="4">
    <source>
        <dbReference type="Proteomes" id="UP000717634"/>
    </source>
</evidence>
<evidence type="ECO:0008006" key="5">
    <source>
        <dbReference type="Google" id="ProtNLM"/>
    </source>
</evidence>
<comment type="caution">
    <text evidence="3">The sequence shown here is derived from an EMBL/GenBank/DDBJ whole genome shotgun (WGS) entry which is preliminary data.</text>
</comment>
<proteinExistence type="predicted"/>
<gene>
    <name evidence="3" type="ORF">HBN54_003538</name>
</gene>
<keyword evidence="4" id="KW-1185">Reference proteome</keyword>